<sequence length="69" mass="7551">MLIQFDPPSCSFLSKSKEFLADEDASTALEYALMMSLGVGIAYPVATETKDIVINFFERISDALDGVAR</sequence>
<dbReference type="EMBL" id="OBEL01000001">
    <property type="protein sequence ID" value="SNZ08317.1"/>
    <property type="molecule type" value="Genomic_DNA"/>
</dbReference>
<dbReference type="OrthoDB" id="5325135at2"/>
<dbReference type="RefSeq" id="WP_141401203.1">
    <property type="nucleotide sequence ID" value="NZ_OBEL01000001.1"/>
</dbReference>
<evidence type="ECO:0000313" key="2">
    <source>
        <dbReference type="Proteomes" id="UP000219439"/>
    </source>
</evidence>
<organism evidence="1 2">
    <name type="scientific">Cohaesibacter gelatinilyticus</name>
    <dbReference type="NCBI Taxonomy" id="372072"/>
    <lineage>
        <taxon>Bacteria</taxon>
        <taxon>Pseudomonadati</taxon>
        <taxon>Pseudomonadota</taxon>
        <taxon>Alphaproteobacteria</taxon>
        <taxon>Hyphomicrobiales</taxon>
        <taxon>Cohaesibacteraceae</taxon>
    </lineage>
</organism>
<proteinExistence type="predicted"/>
<accession>A0A285NH49</accession>
<keyword evidence="2" id="KW-1185">Reference proteome</keyword>
<reference evidence="1 2" key="1">
    <citation type="submission" date="2017-09" db="EMBL/GenBank/DDBJ databases">
        <authorList>
            <person name="Ehlers B."/>
            <person name="Leendertz F.H."/>
        </authorList>
    </citation>
    <scope>NUCLEOTIDE SEQUENCE [LARGE SCALE GENOMIC DNA]</scope>
    <source>
        <strain evidence="1 2">DSM 18289</strain>
    </source>
</reference>
<evidence type="ECO:0000313" key="1">
    <source>
        <dbReference type="EMBL" id="SNZ08317.1"/>
    </source>
</evidence>
<gene>
    <name evidence="1" type="ORF">SAMN06265368_1564</name>
</gene>
<dbReference type="Proteomes" id="UP000219439">
    <property type="component" value="Unassembled WGS sequence"/>
</dbReference>
<name>A0A285NH49_9HYPH</name>
<protein>
    <submittedName>
        <fullName evidence="1">Uncharacterized protein</fullName>
    </submittedName>
</protein>
<dbReference type="AlphaFoldDB" id="A0A285NH49"/>